<dbReference type="Proteomes" id="UP001143856">
    <property type="component" value="Unassembled WGS sequence"/>
</dbReference>
<reference evidence="1" key="1">
    <citation type="submission" date="2022-10" db="EMBL/GenBank/DDBJ databases">
        <title>Genome Sequence of Xylaria curta.</title>
        <authorList>
            <person name="Buettner E."/>
        </authorList>
    </citation>
    <scope>NUCLEOTIDE SEQUENCE</scope>
    <source>
        <strain evidence="1">Babe10</strain>
    </source>
</reference>
<dbReference type="EMBL" id="JAPDGR010001245">
    <property type="protein sequence ID" value="KAJ2984682.1"/>
    <property type="molecule type" value="Genomic_DNA"/>
</dbReference>
<protein>
    <submittedName>
        <fullName evidence="1">Uncharacterized protein</fullName>
    </submittedName>
</protein>
<gene>
    <name evidence="1" type="ORF">NUW58_g5931</name>
</gene>
<accession>A0ACC1P0E4</accession>
<name>A0ACC1P0E4_9PEZI</name>
<comment type="caution">
    <text evidence="1">The sequence shown here is derived from an EMBL/GenBank/DDBJ whole genome shotgun (WGS) entry which is preliminary data.</text>
</comment>
<proteinExistence type="predicted"/>
<sequence length="684" mass="77814">MALPEISGLLRLPYELIAYIVEDLDIEDVFHWSLCNRYFQFIIRQDRFCKPVVLSKGRATLEAQEALETGRFSRALRRLAKRHSAVSQASPYFVGIVACADSYGLFGGKLCYTLEEDEKRTLRILDIHKSTDWELVVNISVLIRIACPMAAGARHYKFRVLYQAAGIVSCLFSFALAGEATQNWLLILKPQEHQLLERVRLASSSRIFVRNNANFLYYGTHSWVGADGLRRWVIKGFDLSTRSWLPGPRLFLSNLAGCDIGTTVCFEIFGDYFYGLSNQNFFEADDPEWTSYYYCFRFPLDEPSLEKTQVMEDKDSWRRNHTEGPINDRWGFLSLEADEATGVIVILECRRELRRGQSGSQRKYYTTEVIFRSQTIQEDHRRAGANTRRRVIDHLQCDTPIPIRRPEYVHAGDDSSIASQLVRSKTYYCAYIRCCHTFIDLFDESLEDECSPQQLRLRTGYRRLKPDAQLMLENSPPSTPQTLGESPEPPATQPYQANTIYVWPPDDTSPDLGPSLGRVRGLLDLEGTMRCVTARGDERSVIYEAEYRSKDYESPEYQDKNKKKKEPMKNLVFLSFDPAAKFRDMENGGSIVGQRISHDHEEGGGLAKNEGSKSQFSPNVPLGAAARCSKADGPTTSLPSWTTSLASSAEQHPPSLRDPEGTDAWVCYQGAMHLVIPRKFCFAR</sequence>
<keyword evidence="2" id="KW-1185">Reference proteome</keyword>
<evidence type="ECO:0000313" key="2">
    <source>
        <dbReference type="Proteomes" id="UP001143856"/>
    </source>
</evidence>
<evidence type="ECO:0000313" key="1">
    <source>
        <dbReference type="EMBL" id="KAJ2984682.1"/>
    </source>
</evidence>
<organism evidence="1 2">
    <name type="scientific">Xylaria curta</name>
    <dbReference type="NCBI Taxonomy" id="42375"/>
    <lineage>
        <taxon>Eukaryota</taxon>
        <taxon>Fungi</taxon>
        <taxon>Dikarya</taxon>
        <taxon>Ascomycota</taxon>
        <taxon>Pezizomycotina</taxon>
        <taxon>Sordariomycetes</taxon>
        <taxon>Xylariomycetidae</taxon>
        <taxon>Xylariales</taxon>
        <taxon>Xylariaceae</taxon>
        <taxon>Xylaria</taxon>
    </lineage>
</organism>